<feature type="domain" description="Peptidase S54 rhomboid" evidence="8">
    <location>
        <begin position="74"/>
        <end position="213"/>
    </location>
</feature>
<evidence type="ECO:0000256" key="1">
    <source>
        <dbReference type="ARBA" id="ARBA00004141"/>
    </source>
</evidence>
<protein>
    <submittedName>
        <fullName evidence="9">Rhomboid family intramembrane serine protease</fullName>
        <ecNumber evidence="9">3.4.21.-</ecNumber>
    </submittedName>
</protein>
<keyword evidence="9" id="KW-0645">Protease</keyword>
<comment type="subcellular location">
    <subcellularLocation>
        <location evidence="1">Membrane</location>
        <topology evidence="1">Multi-pass membrane protein</topology>
    </subcellularLocation>
</comment>
<dbReference type="Proteomes" id="UP001302429">
    <property type="component" value="Chromosome"/>
</dbReference>
<accession>A0AA97I0T3</accession>
<keyword evidence="4 9" id="KW-0378">Hydrolase</keyword>
<dbReference type="RefSeq" id="WP_317080320.1">
    <property type="nucleotide sequence ID" value="NZ_CP136594.1"/>
</dbReference>
<dbReference type="PROSITE" id="PS51257">
    <property type="entry name" value="PROKAR_LIPOPROTEIN"/>
    <property type="match status" value="1"/>
</dbReference>
<dbReference type="InterPro" id="IPR035952">
    <property type="entry name" value="Rhomboid-like_sf"/>
</dbReference>
<evidence type="ECO:0000256" key="5">
    <source>
        <dbReference type="ARBA" id="ARBA00022989"/>
    </source>
</evidence>
<dbReference type="Gene3D" id="1.20.1540.10">
    <property type="entry name" value="Rhomboid-like"/>
    <property type="match status" value="1"/>
</dbReference>
<dbReference type="InterPro" id="IPR022764">
    <property type="entry name" value="Peptidase_S54_rhomboid_dom"/>
</dbReference>
<feature type="transmembrane region" description="Helical" evidence="7">
    <location>
        <begin position="76"/>
        <end position="97"/>
    </location>
</feature>
<dbReference type="PANTHER" id="PTHR43731">
    <property type="entry name" value="RHOMBOID PROTEASE"/>
    <property type="match status" value="1"/>
</dbReference>
<evidence type="ECO:0000256" key="2">
    <source>
        <dbReference type="ARBA" id="ARBA00009045"/>
    </source>
</evidence>
<evidence type="ECO:0000256" key="3">
    <source>
        <dbReference type="ARBA" id="ARBA00022692"/>
    </source>
</evidence>
<sequence length="222" mass="23557">MEHFRPQKRSSAVRKPGPFTLFFAGACVLLWLGLNVTGLQEQAAMHAGFVPARFFDSASFARFDLLVPALLTPLSSAFLHVDFVHLLFNMLILLLCGTIVERVLGSARTLLLTVAGAYGAAFVQAFDPFSIGAVTIGASGAISALIAATILLNVEIKQKPIGNLTPYHSQLARLAFMWVLIQLALGIGGVSGQSIAIGAHIGGFLTGLVLTQPLTRSLFPKA</sequence>
<dbReference type="EC" id="3.4.21.-" evidence="9"/>
<dbReference type="GO" id="GO:0016020">
    <property type="term" value="C:membrane"/>
    <property type="evidence" value="ECO:0007669"/>
    <property type="project" value="UniProtKB-SubCell"/>
</dbReference>
<name>A0AA97I0T3_9SPHN</name>
<feature type="transmembrane region" description="Helical" evidence="7">
    <location>
        <begin position="132"/>
        <end position="154"/>
    </location>
</feature>
<keyword evidence="5 7" id="KW-1133">Transmembrane helix</keyword>
<dbReference type="KEGG" id="acoa:RB602_09495"/>
<feature type="transmembrane region" description="Helical" evidence="7">
    <location>
        <begin position="109"/>
        <end position="126"/>
    </location>
</feature>
<evidence type="ECO:0000256" key="4">
    <source>
        <dbReference type="ARBA" id="ARBA00022801"/>
    </source>
</evidence>
<dbReference type="EMBL" id="CP136594">
    <property type="protein sequence ID" value="WOE74090.1"/>
    <property type="molecule type" value="Genomic_DNA"/>
</dbReference>
<keyword evidence="3 7" id="KW-0812">Transmembrane</keyword>
<dbReference type="Pfam" id="PF01694">
    <property type="entry name" value="Rhomboid"/>
    <property type="match status" value="1"/>
</dbReference>
<organism evidence="9 10">
    <name type="scientific">Alterisphingorhabdus coralli</name>
    <dbReference type="NCBI Taxonomy" id="3071408"/>
    <lineage>
        <taxon>Bacteria</taxon>
        <taxon>Pseudomonadati</taxon>
        <taxon>Pseudomonadota</taxon>
        <taxon>Alphaproteobacteria</taxon>
        <taxon>Sphingomonadales</taxon>
        <taxon>Sphingomonadaceae</taxon>
        <taxon>Alterisphingorhabdus (ex Yan et al. 2024)</taxon>
    </lineage>
</organism>
<proteinExistence type="inferred from homology"/>
<dbReference type="GO" id="GO:0006508">
    <property type="term" value="P:proteolysis"/>
    <property type="evidence" value="ECO:0007669"/>
    <property type="project" value="UniProtKB-KW"/>
</dbReference>
<gene>
    <name evidence="9" type="ORF">RB602_09495</name>
</gene>
<keyword evidence="6 7" id="KW-0472">Membrane</keyword>
<dbReference type="SUPFAM" id="SSF144091">
    <property type="entry name" value="Rhomboid-like"/>
    <property type="match status" value="1"/>
</dbReference>
<dbReference type="InterPro" id="IPR050925">
    <property type="entry name" value="Rhomboid_protease_S54"/>
</dbReference>
<evidence type="ECO:0000256" key="6">
    <source>
        <dbReference type="ARBA" id="ARBA00023136"/>
    </source>
</evidence>
<evidence type="ECO:0000313" key="9">
    <source>
        <dbReference type="EMBL" id="WOE74090.1"/>
    </source>
</evidence>
<comment type="similarity">
    <text evidence="2">Belongs to the peptidase S54 family.</text>
</comment>
<keyword evidence="10" id="KW-1185">Reference proteome</keyword>
<dbReference type="PANTHER" id="PTHR43731:SF14">
    <property type="entry name" value="PRESENILIN-ASSOCIATED RHOMBOID-LIKE PROTEIN, MITOCHONDRIAL"/>
    <property type="match status" value="1"/>
</dbReference>
<reference evidence="9 10" key="1">
    <citation type="submission" date="2023-10" db="EMBL/GenBank/DDBJ databases">
        <title>Complete genome sequence of a Sphingomonadaceae bacterium.</title>
        <authorList>
            <person name="Yan C."/>
        </authorList>
    </citation>
    <scope>NUCLEOTIDE SEQUENCE [LARGE SCALE GENOMIC DNA]</scope>
    <source>
        <strain evidence="9 10">SCSIO 66989</strain>
    </source>
</reference>
<feature type="transmembrane region" description="Helical" evidence="7">
    <location>
        <begin position="174"/>
        <end position="191"/>
    </location>
</feature>
<dbReference type="AlphaFoldDB" id="A0AA97I0T3"/>
<dbReference type="GO" id="GO:0004252">
    <property type="term" value="F:serine-type endopeptidase activity"/>
    <property type="evidence" value="ECO:0007669"/>
    <property type="project" value="InterPro"/>
</dbReference>
<evidence type="ECO:0000259" key="8">
    <source>
        <dbReference type="Pfam" id="PF01694"/>
    </source>
</evidence>
<evidence type="ECO:0000256" key="7">
    <source>
        <dbReference type="SAM" id="Phobius"/>
    </source>
</evidence>
<evidence type="ECO:0000313" key="10">
    <source>
        <dbReference type="Proteomes" id="UP001302429"/>
    </source>
</evidence>